<dbReference type="EMBL" id="SJSM01000022">
    <property type="protein sequence ID" value="TCC87859.1"/>
    <property type="molecule type" value="Genomic_DNA"/>
</dbReference>
<dbReference type="InterPro" id="IPR011466">
    <property type="entry name" value="DUF1572"/>
</dbReference>
<feature type="coiled-coil region" evidence="1">
    <location>
        <begin position="7"/>
        <end position="34"/>
    </location>
</feature>
<evidence type="ECO:0000313" key="2">
    <source>
        <dbReference type="EMBL" id="TCC87859.1"/>
    </source>
</evidence>
<gene>
    <name evidence="2" type="ORF">EZ444_22270</name>
</gene>
<dbReference type="InterPro" id="IPR034660">
    <property type="entry name" value="DinB/YfiT-like"/>
</dbReference>
<protein>
    <submittedName>
        <fullName evidence="2">DinB family protein</fullName>
    </submittedName>
</protein>
<keyword evidence="1" id="KW-0175">Coiled coil</keyword>
<dbReference type="Gene3D" id="1.20.120.450">
    <property type="entry name" value="dinb family like domain"/>
    <property type="match status" value="1"/>
</dbReference>
<accession>A0A4R0MMB0</accession>
<dbReference type="AlphaFoldDB" id="A0A4R0MMB0"/>
<comment type="caution">
    <text evidence="2">The sequence shown here is derived from an EMBL/GenBank/DDBJ whole genome shotgun (WGS) entry which is preliminary data.</text>
</comment>
<dbReference type="OrthoDB" id="893570at2"/>
<reference evidence="2 3" key="1">
    <citation type="submission" date="2019-02" db="EMBL/GenBank/DDBJ databases">
        <title>Pedobacter sp. RP-3-8 sp. nov., isolated from Arctic soil.</title>
        <authorList>
            <person name="Dahal R.H."/>
        </authorList>
    </citation>
    <scope>NUCLEOTIDE SEQUENCE [LARGE SCALE GENOMIC DNA]</scope>
    <source>
        <strain evidence="2 3">RP-3-8</strain>
    </source>
</reference>
<evidence type="ECO:0000256" key="1">
    <source>
        <dbReference type="SAM" id="Coils"/>
    </source>
</evidence>
<keyword evidence="3" id="KW-1185">Reference proteome</keyword>
<evidence type="ECO:0000313" key="3">
    <source>
        <dbReference type="Proteomes" id="UP000291117"/>
    </source>
</evidence>
<sequence length="149" mass="16712">MLKESLKSLFTRDLNKLKSEIEQYQKEENLWIVDKGISNSAGNLCLHLVGNLNTFIGAELGKTGYVRNRELEFSLKDVPRAELLVKVEDTIKAVNTTLDGLSEGDLMVDYPLVKIVAGGSSVGFMLIHLSTHLAYHLGQINYHRRLLDI</sequence>
<organism evidence="2 3">
    <name type="scientific">Pedobacter hiemivivus</name>
    <dbReference type="NCBI Taxonomy" id="2530454"/>
    <lineage>
        <taxon>Bacteria</taxon>
        <taxon>Pseudomonadati</taxon>
        <taxon>Bacteroidota</taxon>
        <taxon>Sphingobacteriia</taxon>
        <taxon>Sphingobacteriales</taxon>
        <taxon>Sphingobacteriaceae</taxon>
        <taxon>Pedobacter</taxon>
    </lineage>
</organism>
<dbReference type="Proteomes" id="UP000291117">
    <property type="component" value="Unassembled WGS sequence"/>
</dbReference>
<dbReference type="SUPFAM" id="SSF109854">
    <property type="entry name" value="DinB/YfiT-like putative metalloenzymes"/>
    <property type="match status" value="1"/>
</dbReference>
<dbReference type="Pfam" id="PF07609">
    <property type="entry name" value="DUF1572"/>
    <property type="match status" value="1"/>
</dbReference>
<name>A0A4R0MMB0_9SPHI</name>
<proteinExistence type="predicted"/>
<dbReference type="RefSeq" id="WP_131611497.1">
    <property type="nucleotide sequence ID" value="NZ_SJSM01000022.1"/>
</dbReference>